<gene>
    <name evidence="7" type="ORF">RJ641_027102</name>
</gene>
<comment type="caution">
    <text evidence="7">The sequence shown here is derived from an EMBL/GenBank/DDBJ whole genome shotgun (WGS) entry which is preliminary data.</text>
</comment>
<dbReference type="GO" id="GO:0051213">
    <property type="term" value="F:dioxygenase activity"/>
    <property type="evidence" value="ECO:0007669"/>
    <property type="project" value="UniProtKB-KW"/>
</dbReference>
<dbReference type="EMBL" id="JBAMMX010000004">
    <property type="protein sequence ID" value="KAK6941725.1"/>
    <property type="molecule type" value="Genomic_DNA"/>
</dbReference>
<feature type="region of interest" description="Disordered" evidence="5">
    <location>
        <begin position="1"/>
        <end position="27"/>
    </location>
</feature>
<dbReference type="PROSITE" id="PS51471">
    <property type="entry name" value="FE2OG_OXY"/>
    <property type="match status" value="1"/>
</dbReference>
<evidence type="ECO:0000313" key="7">
    <source>
        <dbReference type="EMBL" id="KAK6941725.1"/>
    </source>
</evidence>
<keyword evidence="4" id="KW-0560">Oxidoreductase</keyword>
<evidence type="ECO:0000256" key="5">
    <source>
        <dbReference type="SAM" id="MobiDB-lite"/>
    </source>
</evidence>
<dbReference type="SUPFAM" id="SSF51197">
    <property type="entry name" value="Clavaminate synthase-like"/>
    <property type="match status" value="1"/>
</dbReference>
<name>A0AAN8VXN8_9MAGN</name>
<dbReference type="Proteomes" id="UP001370490">
    <property type="component" value="Unassembled WGS sequence"/>
</dbReference>
<dbReference type="InterPro" id="IPR005123">
    <property type="entry name" value="Oxoglu/Fe-dep_dioxygenase_dom"/>
</dbReference>
<evidence type="ECO:0000256" key="3">
    <source>
        <dbReference type="ARBA" id="ARBA00023004"/>
    </source>
</evidence>
<dbReference type="InterPro" id="IPR050295">
    <property type="entry name" value="Plant_2OG-oxidoreductases"/>
</dbReference>
<dbReference type="Gene3D" id="2.60.120.330">
    <property type="entry name" value="B-lactam Antibiotic, Isopenicillin N Synthase, Chain"/>
    <property type="match status" value="1"/>
</dbReference>
<dbReference type="AlphaFoldDB" id="A0AAN8VXN8"/>
<feature type="compositionally biased region" description="Low complexity" evidence="5">
    <location>
        <begin position="7"/>
        <end position="17"/>
    </location>
</feature>
<accession>A0AAN8VXN8</accession>
<evidence type="ECO:0000256" key="2">
    <source>
        <dbReference type="ARBA" id="ARBA00022723"/>
    </source>
</evidence>
<dbReference type="InterPro" id="IPR026992">
    <property type="entry name" value="DIOX_N"/>
</dbReference>
<keyword evidence="3 4" id="KW-0408">Iron</keyword>
<keyword evidence="2 4" id="KW-0479">Metal-binding</keyword>
<comment type="similarity">
    <text evidence="1 4">Belongs to the iron/ascorbate-dependent oxidoreductase family.</text>
</comment>
<dbReference type="FunFam" id="2.60.120.330:FF:000018">
    <property type="entry name" value="2-oxoglutarate (2OG) and Fe(II)-dependent oxygenase superfamily protein"/>
    <property type="match status" value="1"/>
</dbReference>
<proteinExistence type="inferred from homology"/>
<evidence type="ECO:0000256" key="4">
    <source>
        <dbReference type="RuleBase" id="RU003682"/>
    </source>
</evidence>
<sequence length="355" mass="39768">MSTPTDMAAAKSAKMMSIDGDEPPERYMVKHGNFGPIDTSPPAAPIPVINMSLFSSHDSPSSKEEEDELAKLKSALSSWGCMQVIGHGIPEALLDKVQDIAKQFFALPEEEKQKYARVDNETEGYGNDRVVSEEQILDWTDRLSLLVLPKDQRIPKFWPENPIEFGEILNEFSMKVKLVLTHVLKAMAKSLNLEGNIFTNKFGESAIVRARFCFYPSCSKPDQVHGLKPHFDGTGMTAILLDNEVEGLQIFKDNQWFGATSIPYALFINPGDQMEILSNGIFKSPLHRVVTNAKATRISIAIALKPDPEEEIGPLDCLVDENRPRLYQTIKNYAKFNYQILQRGLTPLHMLPESS</sequence>
<evidence type="ECO:0000259" key="6">
    <source>
        <dbReference type="PROSITE" id="PS51471"/>
    </source>
</evidence>
<dbReference type="GO" id="GO:0046872">
    <property type="term" value="F:metal ion binding"/>
    <property type="evidence" value="ECO:0007669"/>
    <property type="project" value="UniProtKB-KW"/>
</dbReference>
<protein>
    <submittedName>
        <fullName evidence="7">Non-hem dioxygenase N-terminal domain</fullName>
    </submittedName>
</protein>
<organism evidence="7 8">
    <name type="scientific">Dillenia turbinata</name>
    <dbReference type="NCBI Taxonomy" id="194707"/>
    <lineage>
        <taxon>Eukaryota</taxon>
        <taxon>Viridiplantae</taxon>
        <taxon>Streptophyta</taxon>
        <taxon>Embryophyta</taxon>
        <taxon>Tracheophyta</taxon>
        <taxon>Spermatophyta</taxon>
        <taxon>Magnoliopsida</taxon>
        <taxon>eudicotyledons</taxon>
        <taxon>Gunneridae</taxon>
        <taxon>Pentapetalae</taxon>
        <taxon>Dilleniales</taxon>
        <taxon>Dilleniaceae</taxon>
        <taxon>Dillenia</taxon>
    </lineage>
</organism>
<keyword evidence="8" id="KW-1185">Reference proteome</keyword>
<evidence type="ECO:0000256" key="1">
    <source>
        <dbReference type="ARBA" id="ARBA00008056"/>
    </source>
</evidence>
<dbReference type="InterPro" id="IPR027443">
    <property type="entry name" value="IPNS-like_sf"/>
</dbReference>
<dbReference type="PANTHER" id="PTHR47991">
    <property type="entry name" value="OXOGLUTARATE/IRON-DEPENDENT DIOXYGENASE"/>
    <property type="match status" value="1"/>
</dbReference>
<dbReference type="InterPro" id="IPR044861">
    <property type="entry name" value="IPNS-like_FE2OG_OXY"/>
</dbReference>
<dbReference type="Pfam" id="PF03171">
    <property type="entry name" value="2OG-FeII_Oxy"/>
    <property type="match status" value="1"/>
</dbReference>
<evidence type="ECO:0000313" key="8">
    <source>
        <dbReference type="Proteomes" id="UP001370490"/>
    </source>
</evidence>
<feature type="domain" description="Fe2OG dioxygenase" evidence="6">
    <location>
        <begin position="206"/>
        <end position="306"/>
    </location>
</feature>
<reference evidence="7 8" key="1">
    <citation type="submission" date="2023-12" db="EMBL/GenBank/DDBJ databases">
        <title>A high-quality genome assembly for Dillenia turbinata (Dilleniales).</title>
        <authorList>
            <person name="Chanderbali A."/>
        </authorList>
    </citation>
    <scope>NUCLEOTIDE SEQUENCE [LARGE SCALE GENOMIC DNA]</scope>
    <source>
        <strain evidence="7">LSX21</strain>
        <tissue evidence="7">Leaf</tissue>
    </source>
</reference>
<keyword evidence="7" id="KW-0223">Dioxygenase</keyword>
<dbReference type="Pfam" id="PF14226">
    <property type="entry name" value="DIOX_N"/>
    <property type="match status" value="1"/>
</dbReference>